<dbReference type="EMBL" id="FWXI01000025">
    <property type="protein sequence ID" value="SMD09763.1"/>
    <property type="molecule type" value="Genomic_DNA"/>
</dbReference>
<evidence type="ECO:0000256" key="1">
    <source>
        <dbReference type="SAM" id="MobiDB-lite"/>
    </source>
</evidence>
<name>A0A1W2EJ88_9FIRM</name>
<evidence type="ECO:0000259" key="2">
    <source>
        <dbReference type="Pfam" id="PF13638"/>
    </source>
</evidence>
<sequence length="375" mass="42730">MQSVIQHINTEVLNLKKLLNDLMECSDIVRWNYSKIIMSGGDYHWEELNDNGRKIQDQLLNNYNRFTTLIRFLTNDLSSAQQRAMETSAQKVFNLIEQNGFLFRMNKEEQINSAMKAIDQQFNLIATSYEVTDDYCLIIPDSSTLIANSEIDKWKFEEIDRFKIMLLPTVVDELEKAITNNDPVRNKHKNKILEYTKLGNIIDGVKINEHNIIKLVDELQKTEKTLSWLDINNNYDVVIASYFEIVKANPHSQVILITNNPSLREKALSSNVTHIKPPLLPVEIKPVKSTSVDIKPVVEPVNTAPAAIKPKEKVMPPDSKSENKPTKVTVPPNMLNRPPAIGPIVPKVKSKPITDIKLPTTKQKDARSKASKPKR</sequence>
<feature type="domain" description="PIN" evidence="2">
    <location>
        <begin position="157"/>
        <end position="273"/>
    </location>
</feature>
<dbReference type="STRING" id="112901.SAMN04488500_1258"/>
<dbReference type="Pfam" id="PF13638">
    <property type="entry name" value="PIN_4"/>
    <property type="match status" value="1"/>
</dbReference>
<evidence type="ECO:0000313" key="4">
    <source>
        <dbReference type="Proteomes" id="UP000192738"/>
    </source>
</evidence>
<feature type="compositionally biased region" description="Basic and acidic residues" evidence="1">
    <location>
        <begin position="311"/>
        <end position="325"/>
    </location>
</feature>
<dbReference type="InterPro" id="IPR002716">
    <property type="entry name" value="PIN_dom"/>
</dbReference>
<accession>A0A1W2EJ88</accession>
<dbReference type="Proteomes" id="UP000192738">
    <property type="component" value="Unassembled WGS sequence"/>
</dbReference>
<feature type="region of interest" description="Disordered" evidence="1">
    <location>
        <begin position="311"/>
        <end position="375"/>
    </location>
</feature>
<dbReference type="AlphaFoldDB" id="A0A1W2EJ88"/>
<organism evidence="3 4">
    <name type="scientific">Sporomusa malonica</name>
    <dbReference type="NCBI Taxonomy" id="112901"/>
    <lineage>
        <taxon>Bacteria</taxon>
        <taxon>Bacillati</taxon>
        <taxon>Bacillota</taxon>
        <taxon>Negativicutes</taxon>
        <taxon>Selenomonadales</taxon>
        <taxon>Sporomusaceae</taxon>
        <taxon>Sporomusa</taxon>
    </lineage>
</organism>
<keyword evidence="4" id="KW-1185">Reference proteome</keyword>
<dbReference type="OrthoDB" id="1675724at2"/>
<evidence type="ECO:0000313" key="3">
    <source>
        <dbReference type="EMBL" id="SMD09763.1"/>
    </source>
</evidence>
<protein>
    <submittedName>
        <fullName evidence="3">PIN domain-containing protein</fullName>
    </submittedName>
</protein>
<dbReference type="RefSeq" id="WP_084577917.1">
    <property type="nucleotide sequence ID" value="NZ_CP155572.1"/>
</dbReference>
<reference evidence="3 4" key="1">
    <citation type="submission" date="2017-04" db="EMBL/GenBank/DDBJ databases">
        <authorList>
            <person name="Afonso C.L."/>
            <person name="Miller P.J."/>
            <person name="Scott M.A."/>
            <person name="Spackman E."/>
            <person name="Goraichik I."/>
            <person name="Dimitrov K.M."/>
            <person name="Suarez D.L."/>
            <person name="Swayne D.E."/>
        </authorList>
    </citation>
    <scope>NUCLEOTIDE SEQUENCE [LARGE SCALE GENOMIC DNA]</scope>
    <source>
        <strain evidence="3 4">DSM 5090</strain>
    </source>
</reference>
<gene>
    <name evidence="3" type="ORF">SAMN04488500_1258</name>
</gene>
<dbReference type="Gene3D" id="3.40.50.1010">
    <property type="entry name" value="5'-nuclease"/>
    <property type="match status" value="1"/>
</dbReference>
<proteinExistence type="predicted"/>